<dbReference type="RefSeq" id="WP_193991244.1">
    <property type="nucleotide sequence ID" value="NZ_JADEXP010000022.1"/>
</dbReference>
<gene>
    <name evidence="1" type="ORF">IQ260_04415</name>
</gene>
<keyword evidence="2" id="KW-1185">Reference proteome</keyword>
<evidence type="ECO:0000313" key="1">
    <source>
        <dbReference type="EMBL" id="MBE9065891.1"/>
    </source>
</evidence>
<dbReference type="AlphaFoldDB" id="A0A928ZSW2"/>
<comment type="caution">
    <text evidence="1">The sequence shown here is derived from an EMBL/GenBank/DDBJ whole genome shotgun (WGS) entry which is preliminary data.</text>
</comment>
<protein>
    <submittedName>
        <fullName evidence="1">Uncharacterized protein</fullName>
    </submittedName>
</protein>
<name>A0A928ZSW2_LEPEC</name>
<accession>A0A928ZSW2</accession>
<sequence>MSTAVIDNFSPRLEKVQKLKREITQAQKGRVAEHRCRALAGNIMQLTSLVEKSWSSLSRDEQEVLKDMAYSISKPKKPTPWQFFQGVYTLFRAHKYGYYSCFQMLVDSVDKLVDSIFSAIEREDLSECTIDFDTLSESSCFDSPEYGTCSEEIGDWLNSLSSSALE</sequence>
<dbReference type="EMBL" id="JADEXP010000022">
    <property type="protein sequence ID" value="MBE9065891.1"/>
    <property type="molecule type" value="Genomic_DNA"/>
</dbReference>
<organism evidence="1 2">
    <name type="scientific">Leptolyngbya cf. ectocarpi LEGE 11479</name>
    <dbReference type="NCBI Taxonomy" id="1828722"/>
    <lineage>
        <taxon>Bacteria</taxon>
        <taxon>Bacillati</taxon>
        <taxon>Cyanobacteriota</taxon>
        <taxon>Cyanophyceae</taxon>
        <taxon>Leptolyngbyales</taxon>
        <taxon>Leptolyngbyaceae</taxon>
        <taxon>Leptolyngbya group</taxon>
        <taxon>Leptolyngbya</taxon>
    </lineage>
</organism>
<evidence type="ECO:0000313" key="2">
    <source>
        <dbReference type="Proteomes" id="UP000615026"/>
    </source>
</evidence>
<reference evidence="1" key="1">
    <citation type="submission" date="2020-10" db="EMBL/GenBank/DDBJ databases">
        <authorList>
            <person name="Castelo-Branco R."/>
            <person name="Eusebio N."/>
            <person name="Adriana R."/>
            <person name="Vieira A."/>
            <person name="Brugerolle De Fraissinette N."/>
            <person name="Rezende De Castro R."/>
            <person name="Schneider M.P."/>
            <person name="Vasconcelos V."/>
            <person name="Leao P.N."/>
        </authorList>
    </citation>
    <scope>NUCLEOTIDE SEQUENCE</scope>
    <source>
        <strain evidence="1">LEGE 11479</strain>
    </source>
</reference>
<proteinExistence type="predicted"/>
<dbReference type="Proteomes" id="UP000615026">
    <property type="component" value="Unassembled WGS sequence"/>
</dbReference>